<evidence type="ECO:0000313" key="2">
    <source>
        <dbReference type="EMBL" id="TQL51907.1"/>
    </source>
</evidence>
<dbReference type="PANTHER" id="PTHR46018:SF4">
    <property type="entry name" value="METALLO-HYDROLASE YHFI-RELATED"/>
    <property type="match status" value="1"/>
</dbReference>
<dbReference type="PANTHER" id="PTHR46018">
    <property type="entry name" value="ZINC PHOSPHODIESTERASE ELAC PROTEIN 1"/>
    <property type="match status" value="1"/>
</dbReference>
<dbReference type="CDD" id="cd07716">
    <property type="entry name" value="RNaseZ_short-form-like_MBL-fold"/>
    <property type="match status" value="1"/>
</dbReference>
<dbReference type="Proteomes" id="UP000319516">
    <property type="component" value="Unassembled WGS sequence"/>
</dbReference>
<dbReference type="Gene3D" id="3.60.15.10">
    <property type="entry name" value="Ribonuclease Z/Hydroxyacylglutathione hydrolase-like"/>
    <property type="match status" value="1"/>
</dbReference>
<feature type="domain" description="Metallo-beta-lactamase" evidence="1">
    <location>
        <begin position="57"/>
        <end position="229"/>
    </location>
</feature>
<reference evidence="2 3" key="1">
    <citation type="submission" date="2019-06" db="EMBL/GenBank/DDBJ databases">
        <title>Sequencing the genomes of 1000 actinobacteria strains.</title>
        <authorList>
            <person name="Klenk H.-P."/>
        </authorList>
    </citation>
    <scope>NUCLEOTIDE SEQUENCE [LARGE SCALE GENOMIC DNA]</scope>
    <source>
        <strain evidence="2 3">DSM 12335</strain>
    </source>
</reference>
<sequence length="263" mass="26897">MTGMQLTVVGCSGSLPGPDGPASCYLVTAPGPAPGGGTRAWRLVLDLGNGALGALHRHTDPAAVDAVLLTHLHPDHCIDLVSLDVLVHHRPGPPTGRIPVHAPAGAAERLGRASGVTGPDDLTDSFDFTDLVDGRRVTVGPFTITPVAVEHPVESYGFRVEAGGAVLAYTGDTDSCAALADLMTGADLVLADCAYVDGRDAIRGIHLSGSRAARAVAGAGGVRRLLLTHLPPWNDPAVCRAQATAVWPGEVGVAAPGRTYRVG</sequence>
<dbReference type="GO" id="GO:0042781">
    <property type="term" value="F:3'-tRNA processing endoribonuclease activity"/>
    <property type="evidence" value="ECO:0007669"/>
    <property type="project" value="TreeGrafter"/>
</dbReference>
<evidence type="ECO:0000259" key="1">
    <source>
        <dbReference type="Pfam" id="PF12706"/>
    </source>
</evidence>
<accession>A0A542YUZ6</accession>
<dbReference type="AlphaFoldDB" id="A0A542YUZ6"/>
<protein>
    <submittedName>
        <fullName evidence="2">Ribonuclease BN (tRNA processing enzyme)</fullName>
    </submittedName>
</protein>
<dbReference type="InterPro" id="IPR001279">
    <property type="entry name" value="Metallo-B-lactamas"/>
</dbReference>
<organism evidence="2 3">
    <name type="scientific">Ornithinicoccus hortensis</name>
    <dbReference type="NCBI Taxonomy" id="82346"/>
    <lineage>
        <taxon>Bacteria</taxon>
        <taxon>Bacillati</taxon>
        <taxon>Actinomycetota</taxon>
        <taxon>Actinomycetes</taxon>
        <taxon>Micrococcales</taxon>
        <taxon>Intrasporangiaceae</taxon>
        <taxon>Ornithinicoccus</taxon>
    </lineage>
</organism>
<keyword evidence="3" id="KW-1185">Reference proteome</keyword>
<dbReference type="EMBL" id="VFOP01000001">
    <property type="protein sequence ID" value="TQL51907.1"/>
    <property type="molecule type" value="Genomic_DNA"/>
</dbReference>
<dbReference type="SUPFAM" id="SSF56281">
    <property type="entry name" value="Metallo-hydrolase/oxidoreductase"/>
    <property type="match status" value="1"/>
</dbReference>
<proteinExistence type="predicted"/>
<dbReference type="RefSeq" id="WP_342354723.1">
    <property type="nucleotide sequence ID" value="NZ_BAAAIK010000001.1"/>
</dbReference>
<dbReference type="InterPro" id="IPR036866">
    <property type="entry name" value="RibonucZ/Hydroxyglut_hydro"/>
</dbReference>
<comment type="caution">
    <text evidence="2">The sequence shown here is derived from an EMBL/GenBank/DDBJ whole genome shotgun (WGS) entry which is preliminary data.</text>
</comment>
<dbReference type="Pfam" id="PF12706">
    <property type="entry name" value="Lactamase_B_2"/>
    <property type="match status" value="1"/>
</dbReference>
<gene>
    <name evidence="2" type="ORF">FB467_3074</name>
</gene>
<evidence type="ECO:0000313" key="3">
    <source>
        <dbReference type="Proteomes" id="UP000319516"/>
    </source>
</evidence>
<name>A0A542YUZ6_9MICO</name>